<evidence type="ECO:0000259" key="6">
    <source>
        <dbReference type="SMART" id="SM00822"/>
    </source>
</evidence>
<proteinExistence type="inferred from homology"/>
<evidence type="ECO:0000256" key="3">
    <source>
        <dbReference type="ARBA" id="ARBA00023002"/>
    </source>
</evidence>
<comment type="catalytic activity">
    <reaction evidence="4">
        <text>a (3R)-hydroxyacyl-[ACP] + NADP(+) = a 3-oxoacyl-[ACP] + NADPH + H(+)</text>
        <dbReference type="Rhea" id="RHEA:17397"/>
        <dbReference type="Rhea" id="RHEA-COMP:9916"/>
        <dbReference type="Rhea" id="RHEA-COMP:9945"/>
        <dbReference type="ChEBI" id="CHEBI:15378"/>
        <dbReference type="ChEBI" id="CHEBI:57783"/>
        <dbReference type="ChEBI" id="CHEBI:58349"/>
        <dbReference type="ChEBI" id="CHEBI:78776"/>
        <dbReference type="ChEBI" id="CHEBI:78827"/>
        <dbReference type="EC" id="1.1.1.100"/>
    </reaction>
</comment>
<evidence type="ECO:0000256" key="1">
    <source>
        <dbReference type="ARBA" id="ARBA00006484"/>
    </source>
</evidence>
<reference evidence="7" key="1">
    <citation type="submission" date="2021-01" db="EMBL/GenBank/DDBJ databases">
        <authorList>
            <person name="Corre E."/>
            <person name="Pelletier E."/>
            <person name="Niang G."/>
            <person name="Scheremetjew M."/>
            <person name="Finn R."/>
            <person name="Kale V."/>
            <person name="Holt S."/>
            <person name="Cochrane G."/>
            <person name="Meng A."/>
            <person name="Brown T."/>
            <person name="Cohen L."/>
        </authorList>
    </citation>
    <scope>NUCLEOTIDE SEQUENCE</scope>
    <source>
        <strain evidence="7">CCMP3107</strain>
    </source>
</reference>
<dbReference type="PRINTS" id="PR00081">
    <property type="entry name" value="GDHRDH"/>
</dbReference>
<sequence>MFSRFLFLLFVVLLAAVAGFQLRMSAAGKPALVTGSATGIGRQIAHQLAKEGCNLVINYPFEGLKEAADAVVQECKDLGADAIAVEADVTKPDQVADMMKTIASTWDEPLYICVNNAGITKDSLALRMKPADWQAVIDVNLSGVFYCAQASAKVMTKARAGRIVNIASVVGQIGNVGQANYSASKGGVIALTKTLAKEFGGRGVTVNAVCPGFIETPMTKDLPGVDQLLAAIPLGRFGQPEEVAGMVRFLCTDDASGYMTGHMFDVDGGIGIGV</sequence>
<keyword evidence="5" id="KW-0732">Signal</keyword>
<dbReference type="AlphaFoldDB" id="A0A6V1W200"/>
<feature type="domain" description="Ketoreductase" evidence="6">
    <location>
        <begin position="29"/>
        <end position="212"/>
    </location>
</feature>
<name>A0A6V1W200_HETAK</name>
<dbReference type="PRINTS" id="PR00080">
    <property type="entry name" value="SDRFAMILY"/>
</dbReference>
<dbReference type="GO" id="GO:0004316">
    <property type="term" value="F:3-oxoacyl-[acyl-carrier-protein] reductase (NADPH) activity"/>
    <property type="evidence" value="ECO:0007669"/>
    <property type="project" value="UniProtKB-EC"/>
</dbReference>
<keyword evidence="3" id="KW-0560">Oxidoreductase</keyword>
<dbReference type="NCBIfam" id="NF009466">
    <property type="entry name" value="PRK12826.1-2"/>
    <property type="match status" value="1"/>
</dbReference>
<dbReference type="InterPro" id="IPR020904">
    <property type="entry name" value="Sc_DH/Rdtase_CS"/>
</dbReference>
<evidence type="ECO:0000313" key="7">
    <source>
        <dbReference type="EMBL" id="CAE0646754.1"/>
    </source>
</evidence>
<dbReference type="EMBL" id="HBIU01053580">
    <property type="protein sequence ID" value="CAE0646754.1"/>
    <property type="molecule type" value="Transcribed_RNA"/>
</dbReference>
<protein>
    <recommendedName>
        <fullName evidence="2">3-oxoacyl-[acyl-carrier-protein] reductase</fullName>
        <ecNumber evidence="2">1.1.1.100</ecNumber>
    </recommendedName>
</protein>
<feature type="chain" id="PRO_5030160841" description="3-oxoacyl-[acyl-carrier-protein] reductase" evidence="5">
    <location>
        <begin position="20"/>
        <end position="274"/>
    </location>
</feature>
<feature type="signal peptide" evidence="5">
    <location>
        <begin position="1"/>
        <end position="19"/>
    </location>
</feature>
<dbReference type="FunFam" id="3.40.50.720:FF:000173">
    <property type="entry name" value="3-oxoacyl-[acyl-carrier protein] reductase"/>
    <property type="match status" value="1"/>
</dbReference>
<evidence type="ECO:0000256" key="4">
    <source>
        <dbReference type="ARBA" id="ARBA00048508"/>
    </source>
</evidence>
<dbReference type="PROSITE" id="PS00061">
    <property type="entry name" value="ADH_SHORT"/>
    <property type="match status" value="1"/>
</dbReference>
<gene>
    <name evidence="7" type="ORF">HAKA00212_LOCUS23642</name>
</gene>
<dbReference type="Gene3D" id="3.40.50.720">
    <property type="entry name" value="NAD(P)-binding Rossmann-like Domain"/>
    <property type="match status" value="1"/>
</dbReference>
<dbReference type="Pfam" id="PF13561">
    <property type="entry name" value="adh_short_C2"/>
    <property type="match status" value="1"/>
</dbReference>
<dbReference type="PANTHER" id="PTHR42879:SF2">
    <property type="entry name" value="3-OXOACYL-[ACYL-CARRIER-PROTEIN] REDUCTASE FABG"/>
    <property type="match status" value="1"/>
</dbReference>
<organism evidence="7">
    <name type="scientific">Heterosigma akashiwo</name>
    <name type="common">Chromophytic alga</name>
    <name type="synonym">Heterosigma carterae</name>
    <dbReference type="NCBI Taxonomy" id="2829"/>
    <lineage>
        <taxon>Eukaryota</taxon>
        <taxon>Sar</taxon>
        <taxon>Stramenopiles</taxon>
        <taxon>Ochrophyta</taxon>
        <taxon>Raphidophyceae</taxon>
        <taxon>Chattonellales</taxon>
        <taxon>Chattonellaceae</taxon>
        <taxon>Heterosigma</taxon>
    </lineage>
</organism>
<accession>A0A6V1W200</accession>
<dbReference type="PANTHER" id="PTHR42879">
    <property type="entry name" value="3-OXOACYL-(ACYL-CARRIER-PROTEIN) REDUCTASE"/>
    <property type="match status" value="1"/>
</dbReference>
<comment type="similarity">
    <text evidence="1">Belongs to the short-chain dehydrogenases/reductases (SDR) family.</text>
</comment>
<dbReference type="CDD" id="cd05333">
    <property type="entry name" value="BKR_SDR_c"/>
    <property type="match status" value="1"/>
</dbReference>
<dbReference type="GO" id="GO:0032787">
    <property type="term" value="P:monocarboxylic acid metabolic process"/>
    <property type="evidence" value="ECO:0007669"/>
    <property type="project" value="UniProtKB-ARBA"/>
</dbReference>
<dbReference type="EC" id="1.1.1.100" evidence="2"/>
<dbReference type="InterPro" id="IPR036291">
    <property type="entry name" value="NAD(P)-bd_dom_sf"/>
</dbReference>
<dbReference type="InterPro" id="IPR057326">
    <property type="entry name" value="KR_dom"/>
</dbReference>
<dbReference type="InterPro" id="IPR050259">
    <property type="entry name" value="SDR"/>
</dbReference>
<evidence type="ECO:0000256" key="5">
    <source>
        <dbReference type="SAM" id="SignalP"/>
    </source>
</evidence>
<dbReference type="InterPro" id="IPR002347">
    <property type="entry name" value="SDR_fam"/>
</dbReference>
<dbReference type="SUPFAM" id="SSF51735">
    <property type="entry name" value="NAD(P)-binding Rossmann-fold domains"/>
    <property type="match status" value="1"/>
</dbReference>
<dbReference type="SMART" id="SM00822">
    <property type="entry name" value="PKS_KR"/>
    <property type="match status" value="1"/>
</dbReference>
<evidence type="ECO:0000256" key="2">
    <source>
        <dbReference type="ARBA" id="ARBA00012948"/>
    </source>
</evidence>